<dbReference type="Proteomes" id="UP000036403">
    <property type="component" value="Unassembled WGS sequence"/>
</dbReference>
<gene>
    <name evidence="1" type="ORF">RF55_15803</name>
</gene>
<evidence type="ECO:0000313" key="2">
    <source>
        <dbReference type="Proteomes" id="UP000036403"/>
    </source>
</evidence>
<dbReference type="EMBL" id="LBMM01013584">
    <property type="protein sequence ID" value="KMQ85567.1"/>
    <property type="molecule type" value="Genomic_DNA"/>
</dbReference>
<dbReference type="OrthoDB" id="7554019at2759"/>
<organism evidence="1 2">
    <name type="scientific">Lasius niger</name>
    <name type="common">Black garden ant</name>
    <dbReference type="NCBI Taxonomy" id="67767"/>
    <lineage>
        <taxon>Eukaryota</taxon>
        <taxon>Metazoa</taxon>
        <taxon>Ecdysozoa</taxon>
        <taxon>Arthropoda</taxon>
        <taxon>Hexapoda</taxon>
        <taxon>Insecta</taxon>
        <taxon>Pterygota</taxon>
        <taxon>Neoptera</taxon>
        <taxon>Endopterygota</taxon>
        <taxon>Hymenoptera</taxon>
        <taxon>Apocrita</taxon>
        <taxon>Aculeata</taxon>
        <taxon>Formicoidea</taxon>
        <taxon>Formicidae</taxon>
        <taxon>Formicinae</taxon>
        <taxon>Lasius</taxon>
        <taxon>Lasius</taxon>
    </lineage>
</organism>
<dbReference type="AlphaFoldDB" id="A0A0J7K5G9"/>
<accession>A0A0J7K5G9</accession>
<evidence type="ECO:0000313" key="1">
    <source>
        <dbReference type="EMBL" id="KMQ85567.1"/>
    </source>
</evidence>
<keyword evidence="2" id="KW-1185">Reference proteome</keyword>
<name>A0A0J7K5G9_LASNI</name>
<comment type="caution">
    <text evidence="1">The sequence shown here is derived from an EMBL/GenBank/DDBJ whole genome shotgun (WGS) entry which is preliminary data.</text>
</comment>
<sequence>MEGLLAEQKVTLKSITRALENFKKIGKDNFTYGIVRTRLQKLEDDYVRYEDTHAKVLALATEDFVATHKYFTENRFSACEAAYYAASDYMADWEAQLEPQSTSTPDASSI</sequence>
<dbReference type="PaxDb" id="67767-A0A0J7K5G9"/>
<protein>
    <submittedName>
        <fullName evidence="1">Uncharacterized protein</fullName>
    </submittedName>
</protein>
<feature type="non-terminal residue" evidence="1">
    <location>
        <position position="110"/>
    </location>
</feature>
<reference evidence="1 2" key="1">
    <citation type="submission" date="2015-04" db="EMBL/GenBank/DDBJ databases">
        <title>Lasius niger genome sequencing.</title>
        <authorList>
            <person name="Konorov E.A."/>
            <person name="Nikitin M.A."/>
            <person name="Kirill M.V."/>
            <person name="Chang P."/>
        </authorList>
    </citation>
    <scope>NUCLEOTIDE SEQUENCE [LARGE SCALE GENOMIC DNA]</scope>
    <source>
        <tissue evidence="1">Whole</tissue>
    </source>
</reference>
<proteinExistence type="predicted"/>